<dbReference type="NCBIfam" id="TIGR00757">
    <property type="entry name" value="RNaseEG"/>
    <property type="match status" value="1"/>
</dbReference>
<keyword evidence="3" id="KW-0997">Cell inner membrane</keyword>
<dbReference type="InterPro" id="IPR003029">
    <property type="entry name" value="S1_domain"/>
</dbReference>
<dbReference type="Gene3D" id="3.40.1260.20">
    <property type="entry name" value="Ribonuclease E, catalytic domain"/>
    <property type="match status" value="1"/>
</dbReference>
<sequence>METILVDVEFEEVRIAILDENQALTQYYVEKKDSARILNNVYLGKVVDILPGMQAAFVDIGREKNAYLHIKDALISEEENKGQTIEKLLNKGQGIIVQVIKEEIGDKGAKITRKVGLPGRNIVLLPFEQGIGISRSIRNQEIRKRLKSEVKKYLSEDYGLIVRTAAKDYSGKDFAEEIEYLIKMWEDVKRVGSYEYPPKLIFEEWGIAHKVLRDYFTDDVKTLYINLKEEYDKSISLMKKLNPDLLNRMKHYQDKVPMFLKFNIISQLEQIYKPRVWLKSGGYIVIDHTEALTAIDVNTGKYTGKREFEETIFQLNLEASKEIAKQLKLRDISGIIIIDFIDMKSGSHYKELIDTFEKYLHHDKTKTKVLGVTNLGLLELTRKRESKTLEKYLYSGCDHCEGTGRRMSLDFFLLKVEKEVLRKIEHTSCKEFFFKVHPDLNKKLRRKPERIKKMEAYYQITIYFKGDENLAFGDFEIHRNTH</sequence>
<dbReference type="GO" id="GO:0016787">
    <property type="term" value="F:hydrolase activity"/>
    <property type="evidence" value="ECO:0007669"/>
    <property type="project" value="UniProtKB-KW"/>
</dbReference>
<dbReference type="InterPro" id="IPR004659">
    <property type="entry name" value="RNase_E/G"/>
</dbReference>
<proteinExistence type="predicted"/>
<evidence type="ECO:0000256" key="2">
    <source>
        <dbReference type="ARBA" id="ARBA00022475"/>
    </source>
</evidence>
<dbReference type="Pfam" id="PF10150">
    <property type="entry name" value="RNase_E_G"/>
    <property type="match status" value="1"/>
</dbReference>
<evidence type="ECO:0000256" key="8">
    <source>
        <dbReference type="ARBA" id="ARBA00022842"/>
    </source>
</evidence>
<evidence type="ECO:0000256" key="4">
    <source>
        <dbReference type="ARBA" id="ARBA00022722"/>
    </source>
</evidence>
<reference evidence="12 13" key="1">
    <citation type="submission" date="2019-04" db="EMBL/GenBank/DDBJ databases">
        <title>Isachenkonia alkalipeptolytica gen. nov. sp. nov. a new anaerobic, alkiliphilic organothrophic bacterium capable to reduce synthesized ferrihydrite isolated from a soda lake.</title>
        <authorList>
            <person name="Toshchakov S.V."/>
            <person name="Zavarzina D.G."/>
            <person name="Zhilina T.N."/>
            <person name="Kostrikina N.A."/>
            <person name="Kublanov I.V."/>
        </authorList>
    </citation>
    <scope>NUCLEOTIDE SEQUENCE [LARGE SCALE GENOMIC DNA]</scope>
    <source>
        <strain evidence="12 13">Z-1701</strain>
    </source>
</reference>
<evidence type="ECO:0000256" key="5">
    <source>
        <dbReference type="ARBA" id="ARBA00022723"/>
    </source>
</evidence>
<keyword evidence="8" id="KW-0460">Magnesium</keyword>
<evidence type="ECO:0000256" key="6">
    <source>
        <dbReference type="ARBA" id="ARBA00022759"/>
    </source>
</evidence>
<dbReference type="AlphaFoldDB" id="A0AA44BFY0"/>
<dbReference type="GO" id="GO:0006364">
    <property type="term" value="P:rRNA processing"/>
    <property type="evidence" value="ECO:0007669"/>
    <property type="project" value="TreeGrafter"/>
</dbReference>
<keyword evidence="13" id="KW-1185">Reference proteome</keyword>
<dbReference type="GO" id="GO:0003723">
    <property type="term" value="F:RNA binding"/>
    <property type="evidence" value="ECO:0007669"/>
    <property type="project" value="UniProtKB-KW"/>
</dbReference>
<feature type="domain" description="S1 motif" evidence="11">
    <location>
        <begin position="39"/>
        <end position="114"/>
    </location>
</feature>
<protein>
    <submittedName>
        <fullName evidence="12">Rne/Rng family ribonuclease</fullName>
    </submittedName>
</protein>
<dbReference type="SMART" id="SM00316">
    <property type="entry name" value="S1"/>
    <property type="match status" value="1"/>
</dbReference>
<organism evidence="12 13">
    <name type="scientific">Isachenkonia alkalipeptolytica</name>
    <dbReference type="NCBI Taxonomy" id="2565777"/>
    <lineage>
        <taxon>Bacteria</taxon>
        <taxon>Bacillati</taxon>
        <taxon>Bacillota</taxon>
        <taxon>Clostridia</taxon>
        <taxon>Eubacteriales</taxon>
        <taxon>Clostridiaceae</taxon>
        <taxon>Isachenkonia</taxon>
    </lineage>
</organism>
<gene>
    <name evidence="12" type="ORF">ISALK_10590</name>
</gene>
<dbReference type="GO" id="GO:0046872">
    <property type="term" value="F:metal ion binding"/>
    <property type="evidence" value="ECO:0007669"/>
    <property type="project" value="UniProtKB-KW"/>
</dbReference>
<keyword evidence="9" id="KW-0694">RNA-binding</keyword>
<dbReference type="PROSITE" id="PS50126">
    <property type="entry name" value="S1"/>
    <property type="match status" value="1"/>
</dbReference>
<dbReference type="CDD" id="cd04453">
    <property type="entry name" value="S1_RNase_E"/>
    <property type="match status" value="1"/>
</dbReference>
<dbReference type="InterPro" id="IPR019307">
    <property type="entry name" value="RNA-bd_AU-1/RNase_E/G"/>
</dbReference>
<dbReference type="GO" id="GO:0004519">
    <property type="term" value="F:endonuclease activity"/>
    <property type="evidence" value="ECO:0007669"/>
    <property type="project" value="UniProtKB-KW"/>
</dbReference>
<accession>A0AA44BFY0</accession>
<evidence type="ECO:0000256" key="3">
    <source>
        <dbReference type="ARBA" id="ARBA00022519"/>
    </source>
</evidence>
<dbReference type="Gene3D" id="2.40.50.140">
    <property type="entry name" value="Nucleic acid-binding proteins"/>
    <property type="match status" value="1"/>
</dbReference>
<dbReference type="GO" id="GO:0005737">
    <property type="term" value="C:cytoplasm"/>
    <property type="evidence" value="ECO:0007669"/>
    <property type="project" value="TreeGrafter"/>
</dbReference>
<dbReference type="RefSeq" id="WP_160722094.1">
    <property type="nucleotide sequence ID" value="NZ_SUMG01000014.1"/>
</dbReference>
<keyword evidence="7" id="KW-0378">Hydrolase</keyword>
<keyword evidence="4" id="KW-0540">Nuclease</keyword>
<name>A0AA44BFY0_9CLOT</name>
<dbReference type="PANTHER" id="PTHR30001:SF1">
    <property type="entry name" value="RIBONUCLEASE E_G-LIKE PROTEIN, CHLOROPLASTIC"/>
    <property type="match status" value="1"/>
</dbReference>
<dbReference type="PANTHER" id="PTHR30001">
    <property type="entry name" value="RIBONUCLEASE"/>
    <property type="match status" value="1"/>
</dbReference>
<evidence type="ECO:0000256" key="9">
    <source>
        <dbReference type="ARBA" id="ARBA00022884"/>
    </source>
</evidence>
<dbReference type="InterPro" id="IPR012340">
    <property type="entry name" value="NA-bd_OB-fold"/>
</dbReference>
<evidence type="ECO:0000313" key="12">
    <source>
        <dbReference type="EMBL" id="NBG88946.1"/>
    </source>
</evidence>
<comment type="cofactor">
    <cofactor evidence="1">
        <name>Mg(2+)</name>
        <dbReference type="ChEBI" id="CHEBI:18420"/>
    </cofactor>
</comment>
<evidence type="ECO:0000256" key="1">
    <source>
        <dbReference type="ARBA" id="ARBA00001946"/>
    </source>
</evidence>
<comment type="caution">
    <text evidence="12">The sequence shown here is derived from an EMBL/GenBank/DDBJ whole genome shotgun (WGS) entry which is preliminary data.</text>
</comment>
<dbReference type="SUPFAM" id="SSF50249">
    <property type="entry name" value="Nucleic acid-binding proteins"/>
    <property type="match status" value="1"/>
</dbReference>
<keyword evidence="5" id="KW-0479">Metal-binding</keyword>
<dbReference type="GO" id="GO:0004540">
    <property type="term" value="F:RNA nuclease activity"/>
    <property type="evidence" value="ECO:0007669"/>
    <property type="project" value="InterPro"/>
</dbReference>
<evidence type="ECO:0000259" key="11">
    <source>
        <dbReference type="PROSITE" id="PS50126"/>
    </source>
</evidence>
<keyword evidence="6" id="KW-0255">Endonuclease</keyword>
<keyword evidence="2" id="KW-1003">Cell membrane</keyword>
<evidence type="ECO:0000313" key="13">
    <source>
        <dbReference type="Proteomes" id="UP000449710"/>
    </source>
</evidence>
<dbReference type="Proteomes" id="UP000449710">
    <property type="component" value="Unassembled WGS sequence"/>
</dbReference>
<dbReference type="EMBL" id="SUMG01000014">
    <property type="protein sequence ID" value="NBG88946.1"/>
    <property type="molecule type" value="Genomic_DNA"/>
</dbReference>
<keyword evidence="10" id="KW-0472">Membrane</keyword>
<evidence type="ECO:0000256" key="10">
    <source>
        <dbReference type="ARBA" id="ARBA00023136"/>
    </source>
</evidence>
<evidence type="ECO:0000256" key="7">
    <source>
        <dbReference type="ARBA" id="ARBA00022801"/>
    </source>
</evidence>